<evidence type="ECO:0000313" key="2">
    <source>
        <dbReference type="Proteomes" id="UP000029981"/>
    </source>
</evidence>
<accession>A0A0A0K0Y6</accession>
<evidence type="ECO:0000313" key="1">
    <source>
        <dbReference type="EMBL" id="KGN43360.1"/>
    </source>
</evidence>
<reference evidence="1 2" key="2">
    <citation type="journal article" date="2009" name="PLoS ONE">
        <title>An integrated genetic and cytogenetic map of the cucumber genome.</title>
        <authorList>
            <person name="Ren Y."/>
            <person name="Zhang Z."/>
            <person name="Liu J."/>
            <person name="Staub J.E."/>
            <person name="Han Y."/>
            <person name="Cheng Z."/>
            <person name="Li X."/>
            <person name="Lu J."/>
            <person name="Miao H."/>
            <person name="Kang H."/>
            <person name="Xie B."/>
            <person name="Gu X."/>
            <person name="Wang X."/>
            <person name="Du Y."/>
            <person name="Jin W."/>
            <person name="Huang S."/>
        </authorList>
    </citation>
    <scope>NUCLEOTIDE SEQUENCE [LARGE SCALE GENOMIC DNA]</scope>
    <source>
        <strain evidence="2">cv. 9930</strain>
    </source>
</reference>
<dbReference type="AlphaFoldDB" id="A0A0A0K0Y6"/>
<reference evidence="1 2" key="4">
    <citation type="journal article" date="2011" name="BMC Genomics">
        <title>RNA-Seq improves annotation of protein-coding genes in the cucumber genome.</title>
        <authorList>
            <person name="Li Z."/>
            <person name="Zhang Z."/>
            <person name="Yan P."/>
            <person name="Huang S."/>
            <person name="Fei Z."/>
            <person name="Lin K."/>
        </authorList>
    </citation>
    <scope>NUCLEOTIDE SEQUENCE [LARGE SCALE GENOMIC DNA]</scope>
    <source>
        <strain evidence="2">cv. 9930</strain>
    </source>
</reference>
<dbReference type="Gramene" id="KGN43360">
    <property type="protein sequence ID" value="KGN43360"/>
    <property type="gene ID" value="Csa_7G027270"/>
</dbReference>
<name>A0A0A0K0Y6_CUCSA</name>
<gene>
    <name evidence="1" type="ORF">Csa_7G027270</name>
</gene>
<proteinExistence type="predicted"/>
<protein>
    <submittedName>
        <fullName evidence="1">Uncharacterized protein</fullName>
    </submittedName>
</protein>
<sequence length="89" mass="10212">MRHFGKPIKTESTMVGEEKVEHPLEELFLLYPELNPDLGLLQIHGFITETNFHWPWHLIVLFLKVVTLPIGLEFNLRLSISNLDASSCG</sequence>
<dbReference type="EMBL" id="CM002928">
    <property type="protein sequence ID" value="KGN43360.1"/>
    <property type="molecule type" value="Genomic_DNA"/>
</dbReference>
<reference evidence="1 2" key="1">
    <citation type="journal article" date="2009" name="Nat. Genet.">
        <title>The genome of the cucumber, Cucumis sativus L.</title>
        <authorList>
            <person name="Huang S."/>
            <person name="Li R."/>
            <person name="Zhang Z."/>
            <person name="Li L."/>
            <person name="Gu X."/>
            <person name="Fan W."/>
            <person name="Lucas W.J."/>
            <person name="Wang X."/>
            <person name="Xie B."/>
            <person name="Ni P."/>
            <person name="Ren Y."/>
            <person name="Zhu H."/>
            <person name="Li J."/>
            <person name="Lin K."/>
            <person name="Jin W."/>
            <person name="Fei Z."/>
            <person name="Li G."/>
            <person name="Staub J."/>
            <person name="Kilian A."/>
            <person name="van der Vossen E.A."/>
            <person name="Wu Y."/>
            <person name="Guo J."/>
            <person name="He J."/>
            <person name="Jia Z."/>
            <person name="Ren Y."/>
            <person name="Tian G."/>
            <person name="Lu Y."/>
            <person name="Ruan J."/>
            <person name="Qian W."/>
            <person name="Wang M."/>
            <person name="Huang Q."/>
            <person name="Li B."/>
            <person name="Xuan Z."/>
            <person name="Cao J."/>
            <person name="Asan"/>
            <person name="Wu Z."/>
            <person name="Zhang J."/>
            <person name="Cai Q."/>
            <person name="Bai Y."/>
            <person name="Zhao B."/>
            <person name="Han Y."/>
            <person name="Li Y."/>
            <person name="Li X."/>
            <person name="Wang S."/>
            <person name="Shi Q."/>
            <person name="Liu S."/>
            <person name="Cho W.K."/>
            <person name="Kim J.Y."/>
            <person name="Xu Y."/>
            <person name="Heller-Uszynska K."/>
            <person name="Miao H."/>
            <person name="Cheng Z."/>
            <person name="Zhang S."/>
            <person name="Wu J."/>
            <person name="Yang Y."/>
            <person name="Kang H."/>
            <person name="Li M."/>
            <person name="Liang H."/>
            <person name="Ren X."/>
            <person name="Shi Z."/>
            <person name="Wen M."/>
            <person name="Jian M."/>
            <person name="Yang H."/>
            <person name="Zhang G."/>
            <person name="Yang Z."/>
            <person name="Chen R."/>
            <person name="Liu S."/>
            <person name="Li J."/>
            <person name="Ma L."/>
            <person name="Liu H."/>
            <person name="Zhou Y."/>
            <person name="Zhao J."/>
            <person name="Fang X."/>
            <person name="Li G."/>
            <person name="Fang L."/>
            <person name="Li Y."/>
            <person name="Liu D."/>
            <person name="Zheng H."/>
            <person name="Zhang Y."/>
            <person name="Qin N."/>
            <person name="Li Z."/>
            <person name="Yang G."/>
            <person name="Yang S."/>
            <person name="Bolund L."/>
            <person name="Kristiansen K."/>
            <person name="Zheng H."/>
            <person name="Li S."/>
            <person name="Zhang X."/>
            <person name="Yang H."/>
            <person name="Wang J."/>
            <person name="Sun R."/>
            <person name="Zhang B."/>
            <person name="Jiang S."/>
            <person name="Wang J."/>
            <person name="Du Y."/>
            <person name="Li S."/>
        </authorList>
    </citation>
    <scope>NUCLEOTIDE SEQUENCE [LARGE SCALE GENOMIC DNA]</scope>
    <source>
        <strain evidence="2">cv. 9930</strain>
    </source>
</reference>
<organism evidence="1 2">
    <name type="scientific">Cucumis sativus</name>
    <name type="common">Cucumber</name>
    <dbReference type="NCBI Taxonomy" id="3659"/>
    <lineage>
        <taxon>Eukaryota</taxon>
        <taxon>Viridiplantae</taxon>
        <taxon>Streptophyta</taxon>
        <taxon>Embryophyta</taxon>
        <taxon>Tracheophyta</taxon>
        <taxon>Spermatophyta</taxon>
        <taxon>Magnoliopsida</taxon>
        <taxon>eudicotyledons</taxon>
        <taxon>Gunneridae</taxon>
        <taxon>Pentapetalae</taxon>
        <taxon>rosids</taxon>
        <taxon>fabids</taxon>
        <taxon>Cucurbitales</taxon>
        <taxon>Cucurbitaceae</taxon>
        <taxon>Benincaseae</taxon>
        <taxon>Cucumis</taxon>
    </lineage>
</organism>
<dbReference type="Proteomes" id="UP000029981">
    <property type="component" value="Chromosome 7"/>
</dbReference>
<reference evidence="1 2" key="3">
    <citation type="journal article" date="2010" name="BMC Genomics">
        <title>Transcriptome sequencing and comparative analysis of cucumber flowers with different sex types.</title>
        <authorList>
            <person name="Guo S."/>
            <person name="Zheng Y."/>
            <person name="Joung J.G."/>
            <person name="Liu S."/>
            <person name="Zhang Z."/>
            <person name="Crasta O.R."/>
            <person name="Sobral B.W."/>
            <person name="Xu Y."/>
            <person name="Huang S."/>
            <person name="Fei Z."/>
        </authorList>
    </citation>
    <scope>NUCLEOTIDE SEQUENCE [LARGE SCALE GENOMIC DNA]</scope>
    <source>
        <strain evidence="2">cv. 9930</strain>
    </source>
</reference>
<keyword evidence="2" id="KW-1185">Reference proteome</keyword>